<gene>
    <name evidence="2" type="ORF">P171DRAFT_119933</name>
</gene>
<dbReference type="AlphaFoldDB" id="A0A9P4U7I8"/>
<proteinExistence type="predicted"/>
<feature type="compositionally biased region" description="Basic and acidic residues" evidence="1">
    <location>
        <begin position="91"/>
        <end position="121"/>
    </location>
</feature>
<feature type="region of interest" description="Disordered" evidence="1">
    <location>
        <begin position="68"/>
        <end position="148"/>
    </location>
</feature>
<evidence type="ECO:0000313" key="2">
    <source>
        <dbReference type="EMBL" id="KAF2440195.1"/>
    </source>
</evidence>
<keyword evidence="3" id="KW-1185">Reference proteome</keyword>
<dbReference type="EMBL" id="MU001508">
    <property type="protein sequence ID" value="KAF2440195.1"/>
    <property type="molecule type" value="Genomic_DNA"/>
</dbReference>
<reference evidence="2" key="1">
    <citation type="journal article" date="2020" name="Stud. Mycol.">
        <title>101 Dothideomycetes genomes: a test case for predicting lifestyles and emergence of pathogens.</title>
        <authorList>
            <person name="Haridas S."/>
            <person name="Albert R."/>
            <person name="Binder M."/>
            <person name="Bloem J."/>
            <person name="Labutti K."/>
            <person name="Salamov A."/>
            <person name="Andreopoulos B."/>
            <person name="Baker S."/>
            <person name="Barry K."/>
            <person name="Bills G."/>
            <person name="Bluhm B."/>
            <person name="Cannon C."/>
            <person name="Castanera R."/>
            <person name="Culley D."/>
            <person name="Daum C."/>
            <person name="Ezra D."/>
            <person name="Gonzalez J."/>
            <person name="Henrissat B."/>
            <person name="Kuo A."/>
            <person name="Liang C."/>
            <person name="Lipzen A."/>
            <person name="Lutzoni F."/>
            <person name="Magnuson J."/>
            <person name="Mondo S."/>
            <person name="Nolan M."/>
            <person name="Ohm R."/>
            <person name="Pangilinan J."/>
            <person name="Park H.-J."/>
            <person name="Ramirez L."/>
            <person name="Alfaro M."/>
            <person name="Sun H."/>
            <person name="Tritt A."/>
            <person name="Yoshinaga Y."/>
            <person name="Zwiers L.-H."/>
            <person name="Turgeon B."/>
            <person name="Goodwin S."/>
            <person name="Spatafora J."/>
            <person name="Crous P."/>
            <person name="Grigoriev I."/>
        </authorList>
    </citation>
    <scope>NUCLEOTIDE SEQUENCE</scope>
    <source>
        <strain evidence="2">CBS 690.94</strain>
    </source>
</reference>
<evidence type="ECO:0000256" key="1">
    <source>
        <dbReference type="SAM" id="MobiDB-lite"/>
    </source>
</evidence>
<evidence type="ECO:0000313" key="3">
    <source>
        <dbReference type="Proteomes" id="UP000799764"/>
    </source>
</evidence>
<comment type="caution">
    <text evidence="2">The sequence shown here is derived from an EMBL/GenBank/DDBJ whole genome shotgun (WGS) entry which is preliminary data.</text>
</comment>
<sequence length="230" mass="25970">MELSRLQRVNWASASPSALDCPLGQECGRRGSLDCAMQVPTRFWETRDTDHPAGLGSAIVGQVARSGRVNGDCAQRREESRARRRSGARLAQRDDRRRRAERALRRSRRRDEVEERPRPGRDVSGPSASRLSLARATPASPSSTTTIGNRRIPSLALLHTRVRTPDYRRQVPMVVAYKYLFVFVLVRIHCFRSPRASLTPHTSCRDQSFQPLSGARDKTTCRPTLPTWIP</sequence>
<dbReference type="Proteomes" id="UP000799764">
    <property type="component" value="Unassembled WGS sequence"/>
</dbReference>
<name>A0A9P4U7I8_9PLEO</name>
<protein>
    <submittedName>
        <fullName evidence="2">Uncharacterized protein</fullName>
    </submittedName>
</protein>
<feature type="compositionally biased region" description="Low complexity" evidence="1">
    <location>
        <begin position="131"/>
        <end position="146"/>
    </location>
</feature>
<accession>A0A9P4U7I8</accession>
<organism evidence="2 3">
    <name type="scientific">Karstenula rhodostoma CBS 690.94</name>
    <dbReference type="NCBI Taxonomy" id="1392251"/>
    <lineage>
        <taxon>Eukaryota</taxon>
        <taxon>Fungi</taxon>
        <taxon>Dikarya</taxon>
        <taxon>Ascomycota</taxon>
        <taxon>Pezizomycotina</taxon>
        <taxon>Dothideomycetes</taxon>
        <taxon>Pleosporomycetidae</taxon>
        <taxon>Pleosporales</taxon>
        <taxon>Massarineae</taxon>
        <taxon>Didymosphaeriaceae</taxon>
        <taxon>Karstenula</taxon>
    </lineage>
</organism>